<feature type="transmembrane region" description="Helical" evidence="1">
    <location>
        <begin position="12"/>
        <end position="33"/>
    </location>
</feature>
<dbReference type="Proteomes" id="UP000189670">
    <property type="component" value="Unassembled WGS sequence"/>
</dbReference>
<gene>
    <name evidence="2" type="ORF">OMM_06388</name>
</gene>
<keyword evidence="1" id="KW-0472">Membrane</keyword>
<proteinExistence type="predicted"/>
<evidence type="ECO:0000313" key="2">
    <source>
        <dbReference type="EMBL" id="ETR74349.1"/>
    </source>
</evidence>
<keyword evidence="1" id="KW-0812">Transmembrane</keyword>
<organism evidence="2 3">
    <name type="scientific">Candidatus Magnetoglobus multicellularis str. Araruama</name>
    <dbReference type="NCBI Taxonomy" id="890399"/>
    <lineage>
        <taxon>Bacteria</taxon>
        <taxon>Pseudomonadati</taxon>
        <taxon>Thermodesulfobacteriota</taxon>
        <taxon>Desulfobacteria</taxon>
        <taxon>Desulfobacterales</taxon>
        <taxon>Desulfobacteraceae</taxon>
        <taxon>Candidatus Magnetoglobus</taxon>
    </lineage>
</organism>
<name>A0A1V1PHH3_9BACT</name>
<keyword evidence="1" id="KW-1133">Transmembrane helix</keyword>
<comment type="caution">
    <text evidence="2">The sequence shown here is derived from an EMBL/GenBank/DDBJ whole genome shotgun (WGS) entry which is preliminary data.</text>
</comment>
<protein>
    <submittedName>
        <fullName evidence="2">Uncharacterized protein</fullName>
    </submittedName>
</protein>
<sequence length="98" mass="11251">MSIKIKNIIQSAQLVIIGSIIGLLIVEIILRIFGIGYGNAPLINDPVFHHIHPKSYSFKSHDPCHEYGGHHVFMIKMDWFHLLQIFNQTVSTQKKLLF</sequence>
<evidence type="ECO:0000256" key="1">
    <source>
        <dbReference type="SAM" id="Phobius"/>
    </source>
</evidence>
<dbReference type="AlphaFoldDB" id="A0A1V1PHH3"/>
<reference evidence="3" key="1">
    <citation type="submission" date="2012-11" db="EMBL/GenBank/DDBJ databases">
        <authorList>
            <person name="Lucero-Rivera Y.E."/>
            <person name="Tovar-Ramirez D."/>
        </authorList>
    </citation>
    <scope>NUCLEOTIDE SEQUENCE [LARGE SCALE GENOMIC DNA]</scope>
    <source>
        <strain evidence="3">Araruama</strain>
    </source>
</reference>
<accession>A0A1V1PHH3</accession>
<evidence type="ECO:0000313" key="3">
    <source>
        <dbReference type="Proteomes" id="UP000189670"/>
    </source>
</evidence>
<dbReference type="EMBL" id="ATBP01000011">
    <property type="protein sequence ID" value="ETR74349.1"/>
    <property type="molecule type" value="Genomic_DNA"/>
</dbReference>